<dbReference type="Pfam" id="PF02632">
    <property type="entry name" value="BioY"/>
    <property type="match status" value="1"/>
</dbReference>
<dbReference type="AlphaFoldDB" id="A0A9D1D2A7"/>
<feature type="transmembrane region" description="Helical" evidence="3">
    <location>
        <begin position="43"/>
        <end position="61"/>
    </location>
</feature>
<dbReference type="Gene3D" id="1.10.1760.20">
    <property type="match status" value="1"/>
</dbReference>
<keyword evidence="2 3" id="KW-0472">Membrane</keyword>
<sequence>MKTKTEKNQVTGKKTTTHLVMTGMMTALLAVLSQLSIPMPSGVPVTLQTLAVALCACILGWKLGTLSVLLYLILGAAGLPVFSNFGAGLGAVIGPTGGFLIGFLPLAFLTGVGKEKKGLWRLWMAALGLASCHALGILQFSLVMGSGWMEAFLLVSAPYLVKDGISVFLAFVVGGAVSKGLKAANIPNCA</sequence>
<gene>
    <name evidence="4" type="ORF">IAB26_13120</name>
</gene>
<feature type="transmembrane region" description="Helical" evidence="3">
    <location>
        <begin position="164"/>
        <end position="181"/>
    </location>
</feature>
<dbReference type="GO" id="GO:0005886">
    <property type="term" value="C:plasma membrane"/>
    <property type="evidence" value="ECO:0007669"/>
    <property type="project" value="UniProtKB-SubCell"/>
</dbReference>
<evidence type="ECO:0000256" key="3">
    <source>
        <dbReference type="SAM" id="Phobius"/>
    </source>
</evidence>
<keyword evidence="2" id="KW-0813">Transport</keyword>
<evidence type="ECO:0000256" key="1">
    <source>
        <dbReference type="ARBA" id="ARBA00010692"/>
    </source>
</evidence>
<keyword evidence="2" id="KW-1003">Cell membrane</keyword>
<evidence type="ECO:0000313" key="5">
    <source>
        <dbReference type="Proteomes" id="UP000886886"/>
    </source>
</evidence>
<dbReference type="PANTHER" id="PTHR34295:SF1">
    <property type="entry name" value="BIOTIN TRANSPORTER BIOY"/>
    <property type="match status" value="1"/>
</dbReference>
<dbReference type="PIRSF" id="PIRSF016661">
    <property type="entry name" value="BioY"/>
    <property type="match status" value="1"/>
</dbReference>
<feature type="transmembrane region" description="Helical" evidence="3">
    <location>
        <begin position="92"/>
        <end position="110"/>
    </location>
</feature>
<keyword evidence="3" id="KW-1133">Transmembrane helix</keyword>
<organism evidence="4 5">
    <name type="scientific">Candidatus Limivivens merdigallinarum</name>
    <dbReference type="NCBI Taxonomy" id="2840859"/>
    <lineage>
        <taxon>Bacteria</taxon>
        <taxon>Bacillati</taxon>
        <taxon>Bacillota</taxon>
        <taxon>Clostridia</taxon>
        <taxon>Lachnospirales</taxon>
        <taxon>Lachnospiraceae</taxon>
        <taxon>Lachnospiraceae incertae sedis</taxon>
        <taxon>Candidatus Limivivens</taxon>
    </lineage>
</organism>
<dbReference type="PANTHER" id="PTHR34295">
    <property type="entry name" value="BIOTIN TRANSPORTER BIOY"/>
    <property type="match status" value="1"/>
</dbReference>
<reference evidence="4" key="1">
    <citation type="submission" date="2020-10" db="EMBL/GenBank/DDBJ databases">
        <authorList>
            <person name="Gilroy R."/>
        </authorList>
    </citation>
    <scope>NUCLEOTIDE SEQUENCE</scope>
    <source>
        <strain evidence="4">ChiSjej3B21-11622</strain>
    </source>
</reference>
<feature type="transmembrane region" description="Helical" evidence="3">
    <location>
        <begin position="20"/>
        <end position="37"/>
    </location>
</feature>
<reference evidence="4" key="2">
    <citation type="journal article" date="2021" name="PeerJ">
        <title>Extensive microbial diversity within the chicken gut microbiome revealed by metagenomics and culture.</title>
        <authorList>
            <person name="Gilroy R."/>
            <person name="Ravi A."/>
            <person name="Getino M."/>
            <person name="Pursley I."/>
            <person name="Horton D.L."/>
            <person name="Alikhan N.F."/>
            <person name="Baker D."/>
            <person name="Gharbi K."/>
            <person name="Hall N."/>
            <person name="Watson M."/>
            <person name="Adriaenssens E.M."/>
            <person name="Foster-Nyarko E."/>
            <person name="Jarju S."/>
            <person name="Secka A."/>
            <person name="Antonio M."/>
            <person name="Oren A."/>
            <person name="Chaudhuri R.R."/>
            <person name="La Ragione R."/>
            <person name="Hildebrand F."/>
            <person name="Pallen M.J."/>
        </authorList>
    </citation>
    <scope>NUCLEOTIDE SEQUENCE</scope>
    <source>
        <strain evidence="4">ChiSjej3B21-11622</strain>
    </source>
</reference>
<dbReference type="Proteomes" id="UP000886886">
    <property type="component" value="Unassembled WGS sequence"/>
</dbReference>
<feature type="transmembrane region" description="Helical" evidence="3">
    <location>
        <begin position="122"/>
        <end position="144"/>
    </location>
</feature>
<comment type="subcellular location">
    <subcellularLocation>
        <location evidence="2">Cell membrane</location>
        <topology evidence="2">Multi-pass membrane protein</topology>
    </subcellularLocation>
</comment>
<evidence type="ECO:0000313" key="4">
    <source>
        <dbReference type="EMBL" id="HIQ97488.1"/>
    </source>
</evidence>
<protein>
    <recommendedName>
        <fullName evidence="2">Biotin transporter</fullName>
    </recommendedName>
</protein>
<name>A0A9D1D2A7_9FIRM</name>
<dbReference type="InterPro" id="IPR003784">
    <property type="entry name" value="BioY"/>
</dbReference>
<evidence type="ECO:0000256" key="2">
    <source>
        <dbReference type="PIRNR" id="PIRNR016661"/>
    </source>
</evidence>
<dbReference type="EMBL" id="DVFT01000196">
    <property type="protein sequence ID" value="HIQ97488.1"/>
    <property type="molecule type" value="Genomic_DNA"/>
</dbReference>
<accession>A0A9D1D2A7</accession>
<keyword evidence="3" id="KW-0812">Transmembrane</keyword>
<comment type="similarity">
    <text evidence="1 2">Belongs to the BioY family.</text>
</comment>
<comment type="caution">
    <text evidence="4">The sequence shown here is derived from an EMBL/GenBank/DDBJ whole genome shotgun (WGS) entry which is preliminary data.</text>
</comment>
<proteinExistence type="inferred from homology"/>
<dbReference type="GO" id="GO:0015225">
    <property type="term" value="F:biotin transmembrane transporter activity"/>
    <property type="evidence" value="ECO:0007669"/>
    <property type="project" value="UniProtKB-UniRule"/>
</dbReference>